<evidence type="ECO:0000313" key="1">
    <source>
        <dbReference type="EMBL" id="MBY77852.1"/>
    </source>
</evidence>
<dbReference type="AlphaFoldDB" id="A0A2S2QKZ5"/>
<organism evidence="1">
    <name type="scientific">Sipha flava</name>
    <name type="common">yellow sugarcane aphid</name>
    <dbReference type="NCBI Taxonomy" id="143950"/>
    <lineage>
        <taxon>Eukaryota</taxon>
        <taxon>Metazoa</taxon>
        <taxon>Ecdysozoa</taxon>
        <taxon>Arthropoda</taxon>
        <taxon>Hexapoda</taxon>
        <taxon>Insecta</taxon>
        <taxon>Pterygota</taxon>
        <taxon>Neoptera</taxon>
        <taxon>Paraneoptera</taxon>
        <taxon>Hemiptera</taxon>
        <taxon>Sternorrhyncha</taxon>
        <taxon>Aphidomorpha</taxon>
        <taxon>Aphidoidea</taxon>
        <taxon>Aphididae</taxon>
        <taxon>Sipha</taxon>
    </lineage>
</organism>
<proteinExistence type="predicted"/>
<dbReference type="EMBL" id="GGMS01008649">
    <property type="protein sequence ID" value="MBY77852.1"/>
    <property type="molecule type" value="Transcribed_RNA"/>
</dbReference>
<protein>
    <submittedName>
        <fullName evidence="1">Uncharacterized protein</fullName>
    </submittedName>
</protein>
<accession>A0A2S2QKZ5</accession>
<gene>
    <name evidence="1" type="ORF">g.128788</name>
</gene>
<name>A0A2S2QKZ5_9HEMI</name>
<sequence length="103" mass="11692">MIGLRSTTNQTVQLALRARYQPDPIKLSAGIKSVVRDVSWANNTRAGWIAVRTNGSIYLNVRHERGVSRNRFSVSSRSFRARTDVLRYRTRTIERRSSSGVNA</sequence>
<reference evidence="1" key="1">
    <citation type="submission" date="2018-04" db="EMBL/GenBank/DDBJ databases">
        <title>Transcriptome assembly of Sipha flava.</title>
        <authorList>
            <person name="Scully E.D."/>
            <person name="Geib S.M."/>
            <person name="Palmer N.A."/>
            <person name="Koch K."/>
            <person name="Bradshaw J."/>
            <person name="Heng-Moss T."/>
            <person name="Sarath G."/>
        </authorList>
    </citation>
    <scope>NUCLEOTIDE SEQUENCE</scope>
</reference>